<evidence type="ECO:0008006" key="4">
    <source>
        <dbReference type="Google" id="ProtNLM"/>
    </source>
</evidence>
<feature type="transmembrane region" description="Helical" evidence="1">
    <location>
        <begin position="169"/>
        <end position="190"/>
    </location>
</feature>
<protein>
    <recommendedName>
        <fullName evidence="4">ABC-2 family transporter protein</fullName>
    </recommendedName>
</protein>
<reference evidence="3" key="1">
    <citation type="submission" date="2016-10" db="EMBL/GenBank/DDBJ databases">
        <authorList>
            <person name="Varghese N."/>
            <person name="Submissions S."/>
        </authorList>
    </citation>
    <scope>NUCLEOTIDE SEQUENCE [LARGE SCALE GENOMIC DNA]</scope>
    <source>
        <strain evidence="3">CGMCC 4.578</strain>
    </source>
</reference>
<sequence>MTWVAWRQQRLQILLSLGIIAGLAALMTFVRFDAQSITDAQLVDDRYSTYINYLRLVLLALPVLLGMFAGAPLFGREIEHGTHVFGLTQSIGRTRWWATKIVVAGLPVIVGMTLLGLLNAWSSVPLQAVMFGGRLVTPTFEIQGLTLGAYTALAFTLSATFGLLARNTLAAMVITVIAYVPVIGVIGNALRPAYATPITSTDGTMPAGAWIVESSYVDAAGNHVAFSPAGCDTALSECMKAQGVVREVAFQPDDRFWSFQVIEGGLFVTLAALVVGVSAWALHNRLRLA</sequence>
<organism evidence="2 3">
    <name type="scientific">Lentzea flaviverrucosa</name>
    <dbReference type="NCBI Taxonomy" id="200379"/>
    <lineage>
        <taxon>Bacteria</taxon>
        <taxon>Bacillati</taxon>
        <taxon>Actinomycetota</taxon>
        <taxon>Actinomycetes</taxon>
        <taxon>Pseudonocardiales</taxon>
        <taxon>Pseudonocardiaceae</taxon>
        <taxon>Lentzea</taxon>
    </lineage>
</organism>
<gene>
    <name evidence="2" type="ORF">SAMN05216195_12048</name>
</gene>
<feature type="transmembrane region" description="Helical" evidence="1">
    <location>
        <begin position="142"/>
        <end position="164"/>
    </location>
</feature>
<feature type="transmembrane region" description="Helical" evidence="1">
    <location>
        <begin position="12"/>
        <end position="32"/>
    </location>
</feature>
<dbReference type="Proteomes" id="UP000199028">
    <property type="component" value="Unassembled WGS sequence"/>
</dbReference>
<name>A0A1H9XXD2_9PSEU</name>
<keyword evidence="3" id="KW-1185">Reference proteome</keyword>
<feature type="transmembrane region" description="Helical" evidence="1">
    <location>
        <begin position="96"/>
        <end position="122"/>
    </location>
</feature>
<evidence type="ECO:0000313" key="3">
    <source>
        <dbReference type="Proteomes" id="UP000199028"/>
    </source>
</evidence>
<proteinExistence type="predicted"/>
<keyword evidence="1" id="KW-1133">Transmembrane helix</keyword>
<dbReference type="EMBL" id="FOFT01000020">
    <property type="protein sequence ID" value="SES50417.1"/>
    <property type="molecule type" value="Genomic_DNA"/>
</dbReference>
<evidence type="ECO:0000256" key="1">
    <source>
        <dbReference type="SAM" id="Phobius"/>
    </source>
</evidence>
<keyword evidence="1" id="KW-0812">Transmembrane</keyword>
<accession>A0A1H9XXD2</accession>
<dbReference type="RefSeq" id="WP_090072826.1">
    <property type="nucleotide sequence ID" value="NZ_FOFT01000020.1"/>
</dbReference>
<dbReference type="AlphaFoldDB" id="A0A1H9XXD2"/>
<keyword evidence="1" id="KW-0472">Membrane</keyword>
<dbReference type="OrthoDB" id="3579673at2"/>
<feature type="transmembrane region" description="Helical" evidence="1">
    <location>
        <begin position="52"/>
        <end position="75"/>
    </location>
</feature>
<evidence type="ECO:0000313" key="2">
    <source>
        <dbReference type="EMBL" id="SES50417.1"/>
    </source>
</evidence>
<feature type="transmembrane region" description="Helical" evidence="1">
    <location>
        <begin position="257"/>
        <end position="282"/>
    </location>
</feature>